<dbReference type="Proteomes" id="UP000243525">
    <property type="component" value="Unassembled WGS sequence"/>
</dbReference>
<dbReference type="SUPFAM" id="SSF51445">
    <property type="entry name" value="(Trans)glycosidases"/>
    <property type="match status" value="1"/>
</dbReference>
<evidence type="ECO:0000256" key="1">
    <source>
        <dbReference type="ARBA" id="ARBA00007806"/>
    </source>
</evidence>
<dbReference type="InterPro" id="IPR033403">
    <property type="entry name" value="DUF5110"/>
</dbReference>
<dbReference type="GO" id="GO:0004553">
    <property type="term" value="F:hydrolase activity, hydrolyzing O-glycosyl compounds"/>
    <property type="evidence" value="ECO:0007669"/>
    <property type="project" value="InterPro"/>
</dbReference>
<dbReference type="SUPFAM" id="SSF74650">
    <property type="entry name" value="Galactose mutarotase-like"/>
    <property type="match status" value="1"/>
</dbReference>
<keyword evidence="2 4" id="KW-0378">Hydrolase</keyword>
<dbReference type="Pfam" id="PF13802">
    <property type="entry name" value="Gal_mutarotas_2"/>
    <property type="match status" value="1"/>
</dbReference>
<dbReference type="InterPro" id="IPR013780">
    <property type="entry name" value="Glyco_hydro_b"/>
</dbReference>
<dbReference type="Pfam" id="PF21365">
    <property type="entry name" value="Glyco_hydro_31_3rd"/>
    <property type="match status" value="1"/>
</dbReference>
<evidence type="ECO:0000259" key="6">
    <source>
        <dbReference type="Pfam" id="PF13802"/>
    </source>
</evidence>
<dbReference type="InterPro" id="IPR048395">
    <property type="entry name" value="Glyco_hydro_31_C"/>
</dbReference>
<dbReference type="InterPro" id="IPR017853">
    <property type="entry name" value="GH"/>
</dbReference>
<evidence type="ECO:0000259" key="5">
    <source>
        <dbReference type="Pfam" id="PF01055"/>
    </source>
</evidence>
<evidence type="ECO:0000313" key="9">
    <source>
        <dbReference type="EMBL" id="PTN09587.1"/>
    </source>
</evidence>
<dbReference type="Pfam" id="PF01055">
    <property type="entry name" value="Glyco_hydro_31_2nd"/>
    <property type="match status" value="1"/>
</dbReference>
<dbReference type="Gene3D" id="2.60.40.1180">
    <property type="entry name" value="Golgi alpha-mannosidase II"/>
    <property type="match status" value="2"/>
</dbReference>
<sequence>MRTNRIKEFSFAISIILSLILVVSCGETKRQAQIGDGIAIYYPGNFIPERVLPSMALLEEPVEKGSVSSGMKIKPEFYQENGKNCARIAVDEGTDLYGTGEVAGDLNRTGKEVTLWNTDNYTYAKDEGKRLYQSHPWILGVRKDGTSFGILVDNTWKQEIKLTNPIEITSEGPASRIIVIEKETPQAVLEALGQLTGTMEMPPLWALGYQQCRYSYFPDSRVKEVASEFRKRNIPCDVIWMDIHYMQDFKIFTFDSIRFPNPAELNDYLHGIDFKSVWMIDPGAKKEEGYFVYDQGTDGNYWVQDSTGNAFVGSVWPGPCSFPDFTMPETRAWWGGLYKDFMATGIDGVWNDMNEPAVFDGPDNTMPENNYHRGGGELPADVHARYHDVYGMLMVKASREGILKTNPDKRPFVLSRSNYLGGQRYAATWTGDNASTWEQFKMATPMVLNLGLSGQPFSGPDIGGYKGDPDTSLLANWMAVGAFYPFSRNHTEVNGANQEPYAYGDEVEEISRIALERRYRLLPYLYTLFHEASETGLPVMRPVFFADVTDLSLRNEDEAFLWGGDLLIVPKWAENPALPKGTWTSISLVGEDTQNDPVQPDLKLRGGAIIPLGKVIQSTEDYSTDSLTLLVCLDEAKKAEGELYSDAGNGFEYRNGQYAIDQFKAGVSGENKLVVSCSKVDGDLVEEGCYYRVGLVTESGIQYSDWDNDGEIEMPLVP</sequence>
<dbReference type="Gene3D" id="3.20.20.80">
    <property type="entry name" value="Glycosidases"/>
    <property type="match status" value="1"/>
</dbReference>
<feature type="domain" description="Glycoside hydrolase family 31 TIM barrel" evidence="5">
    <location>
        <begin position="200"/>
        <end position="528"/>
    </location>
</feature>
<comment type="caution">
    <text evidence="9">The sequence shown here is derived from an EMBL/GenBank/DDBJ whole genome shotgun (WGS) entry which is preliminary data.</text>
</comment>
<feature type="domain" description="Glycosyl hydrolase family 31 C-terminal" evidence="8">
    <location>
        <begin position="536"/>
        <end position="610"/>
    </location>
</feature>
<evidence type="ECO:0000256" key="4">
    <source>
        <dbReference type="RuleBase" id="RU361185"/>
    </source>
</evidence>
<proteinExistence type="inferred from homology"/>
<evidence type="ECO:0000256" key="3">
    <source>
        <dbReference type="ARBA" id="ARBA00023295"/>
    </source>
</evidence>
<dbReference type="RefSeq" id="WP_107821484.1">
    <property type="nucleotide sequence ID" value="NZ_OY782574.1"/>
</dbReference>
<dbReference type="OrthoDB" id="176168at2"/>
<feature type="domain" description="Glycoside hydrolase family 31 N-terminal" evidence="6">
    <location>
        <begin position="87"/>
        <end position="159"/>
    </location>
</feature>
<dbReference type="PROSITE" id="PS51257">
    <property type="entry name" value="PROKAR_LIPOPROTEIN"/>
    <property type="match status" value="1"/>
</dbReference>
<dbReference type="PANTHER" id="PTHR22762">
    <property type="entry name" value="ALPHA-GLUCOSIDASE"/>
    <property type="match status" value="1"/>
</dbReference>
<keyword evidence="10" id="KW-1185">Reference proteome</keyword>
<dbReference type="InterPro" id="IPR011013">
    <property type="entry name" value="Gal_mutarotase_sf_dom"/>
</dbReference>
<dbReference type="InterPro" id="IPR030458">
    <property type="entry name" value="Glyco_hydro_31_AS"/>
</dbReference>
<evidence type="ECO:0000256" key="2">
    <source>
        <dbReference type="ARBA" id="ARBA00022801"/>
    </source>
</evidence>
<dbReference type="CDD" id="cd06604">
    <property type="entry name" value="GH31_glucosidase_II_MalA"/>
    <property type="match status" value="1"/>
</dbReference>
<evidence type="ECO:0000259" key="8">
    <source>
        <dbReference type="Pfam" id="PF21365"/>
    </source>
</evidence>
<gene>
    <name evidence="9" type="ORF">C8N47_104132</name>
</gene>
<protein>
    <submittedName>
        <fullName evidence="9">Alpha-glucosidase</fullName>
    </submittedName>
</protein>
<dbReference type="CDD" id="cd14752">
    <property type="entry name" value="GH31_N"/>
    <property type="match status" value="1"/>
</dbReference>
<evidence type="ECO:0000259" key="7">
    <source>
        <dbReference type="Pfam" id="PF17137"/>
    </source>
</evidence>
<dbReference type="InterPro" id="IPR000322">
    <property type="entry name" value="Glyco_hydro_31_TIM"/>
</dbReference>
<organism evidence="9 10">
    <name type="scientific">Mangrovibacterium marinum</name>
    <dbReference type="NCBI Taxonomy" id="1639118"/>
    <lineage>
        <taxon>Bacteria</taxon>
        <taxon>Pseudomonadati</taxon>
        <taxon>Bacteroidota</taxon>
        <taxon>Bacteroidia</taxon>
        <taxon>Marinilabiliales</taxon>
        <taxon>Prolixibacteraceae</taxon>
        <taxon>Mangrovibacterium</taxon>
    </lineage>
</organism>
<dbReference type="PANTHER" id="PTHR22762:SF120">
    <property type="entry name" value="HETEROGLYCAN GLUCOSIDASE 1"/>
    <property type="match status" value="1"/>
</dbReference>
<feature type="domain" description="DUF5110" evidence="7">
    <location>
        <begin position="627"/>
        <end position="684"/>
    </location>
</feature>
<dbReference type="InterPro" id="IPR025887">
    <property type="entry name" value="Glyco_hydro_31_N_dom"/>
</dbReference>
<dbReference type="Gene3D" id="2.60.40.1760">
    <property type="entry name" value="glycosyl hydrolase (family 31)"/>
    <property type="match status" value="1"/>
</dbReference>
<accession>A0A2T5C446</accession>
<reference evidence="9 10" key="1">
    <citation type="submission" date="2018-04" db="EMBL/GenBank/DDBJ databases">
        <title>Genomic Encyclopedia of Archaeal and Bacterial Type Strains, Phase II (KMG-II): from individual species to whole genera.</title>
        <authorList>
            <person name="Goeker M."/>
        </authorList>
    </citation>
    <scope>NUCLEOTIDE SEQUENCE [LARGE SCALE GENOMIC DNA]</scope>
    <source>
        <strain evidence="9 10">DSM 28823</strain>
    </source>
</reference>
<keyword evidence="3 4" id="KW-0326">Glycosidase</keyword>
<dbReference type="GO" id="GO:0030246">
    <property type="term" value="F:carbohydrate binding"/>
    <property type="evidence" value="ECO:0007669"/>
    <property type="project" value="InterPro"/>
</dbReference>
<dbReference type="AlphaFoldDB" id="A0A2T5C446"/>
<dbReference type="EMBL" id="QAAD01000004">
    <property type="protein sequence ID" value="PTN09587.1"/>
    <property type="molecule type" value="Genomic_DNA"/>
</dbReference>
<dbReference type="PROSITE" id="PS00129">
    <property type="entry name" value="GLYCOSYL_HYDROL_F31_1"/>
    <property type="match status" value="1"/>
</dbReference>
<evidence type="ECO:0000313" key="10">
    <source>
        <dbReference type="Proteomes" id="UP000243525"/>
    </source>
</evidence>
<name>A0A2T5C446_9BACT</name>
<dbReference type="SUPFAM" id="SSF51011">
    <property type="entry name" value="Glycosyl hydrolase domain"/>
    <property type="match status" value="1"/>
</dbReference>
<dbReference type="Pfam" id="PF17137">
    <property type="entry name" value="DUF5110"/>
    <property type="match status" value="1"/>
</dbReference>
<dbReference type="GO" id="GO:0005975">
    <property type="term" value="P:carbohydrate metabolic process"/>
    <property type="evidence" value="ECO:0007669"/>
    <property type="project" value="InterPro"/>
</dbReference>
<comment type="similarity">
    <text evidence="1 4">Belongs to the glycosyl hydrolase 31 family.</text>
</comment>